<sequence>MAILRALTSRLPLRDSGHIPVLGLGVYLAEADGETEQACLWALKHGYRHIDTAQFYRNEKDVGNAIRKSGIPREEIFVTTKVWNSSHGKENTVKALNDSLKLLGLEYVDLYLMHSPLGGKVVETWETMVQLQKQGLVKSIGVSNFNVHHLEGLKKACPDHIPSVNQFELHPFLDREDVISYCQREGIIVESYSPITKGKKLGDPTLVKIAKKLGFLMKHSFNACVCHRYNKTAAQVLIRWCLDRNFVVIPKSVREQRIVENADVFDFQLSPEDLQSMSGLKSEELVLGWNPLASPWEP</sequence>
<dbReference type="PANTHER" id="PTHR43827:SF13">
    <property type="entry name" value="ALDO_KETO REDUCTASE FAMILY PROTEIN"/>
    <property type="match status" value="1"/>
</dbReference>
<dbReference type="PANTHER" id="PTHR43827">
    <property type="entry name" value="2,5-DIKETO-D-GLUCONIC ACID REDUCTASE"/>
    <property type="match status" value="1"/>
</dbReference>
<protein>
    <submittedName>
        <fullName evidence="6">9,11-endoperoxide prostaglandin H2 reductase</fullName>
    </submittedName>
</protein>
<organism evidence="6 7">
    <name type="scientific">Geodia barretti</name>
    <name type="common">Barrett's horny sponge</name>
    <dbReference type="NCBI Taxonomy" id="519541"/>
    <lineage>
        <taxon>Eukaryota</taxon>
        <taxon>Metazoa</taxon>
        <taxon>Porifera</taxon>
        <taxon>Demospongiae</taxon>
        <taxon>Heteroscleromorpha</taxon>
        <taxon>Tetractinellida</taxon>
        <taxon>Astrophorina</taxon>
        <taxon>Geodiidae</taxon>
        <taxon>Geodia</taxon>
    </lineage>
</organism>
<comment type="caution">
    <text evidence="6">The sequence shown here is derived from an EMBL/GenBank/DDBJ whole genome shotgun (WGS) entry which is preliminary data.</text>
</comment>
<dbReference type="Proteomes" id="UP001174909">
    <property type="component" value="Unassembled WGS sequence"/>
</dbReference>
<dbReference type="PRINTS" id="PR00069">
    <property type="entry name" value="ALDKETRDTASE"/>
</dbReference>
<dbReference type="PROSITE" id="PS00062">
    <property type="entry name" value="ALDOKETO_REDUCTASE_2"/>
    <property type="match status" value="1"/>
</dbReference>
<dbReference type="GO" id="GO:0016616">
    <property type="term" value="F:oxidoreductase activity, acting on the CH-OH group of donors, NAD or NADP as acceptor"/>
    <property type="evidence" value="ECO:0007669"/>
    <property type="project" value="UniProtKB-ARBA"/>
</dbReference>
<feature type="active site" description="Proton donor" evidence="2">
    <location>
        <position position="56"/>
    </location>
</feature>
<reference evidence="6" key="1">
    <citation type="submission" date="2023-03" db="EMBL/GenBank/DDBJ databases">
        <authorList>
            <person name="Steffen K."/>
            <person name="Cardenas P."/>
        </authorList>
    </citation>
    <scope>NUCLEOTIDE SEQUENCE</scope>
</reference>
<dbReference type="InterPro" id="IPR036812">
    <property type="entry name" value="NAD(P)_OxRdtase_dom_sf"/>
</dbReference>
<dbReference type="CDD" id="cd19071">
    <property type="entry name" value="AKR_AKR1-5-like"/>
    <property type="match status" value="1"/>
</dbReference>
<dbReference type="Pfam" id="PF00248">
    <property type="entry name" value="Aldo_ket_red"/>
    <property type="match status" value="1"/>
</dbReference>
<feature type="binding site" evidence="3">
    <location>
        <position position="114"/>
    </location>
    <ligand>
        <name>substrate</name>
    </ligand>
</feature>
<accession>A0AA35RSP7</accession>
<evidence type="ECO:0000256" key="3">
    <source>
        <dbReference type="PIRSR" id="PIRSR000097-2"/>
    </source>
</evidence>
<proteinExistence type="predicted"/>
<dbReference type="SUPFAM" id="SSF51430">
    <property type="entry name" value="NAD(P)-linked oxidoreductase"/>
    <property type="match status" value="1"/>
</dbReference>
<evidence type="ECO:0000259" key="5">
    <source>
        <dbReference type="Pfam" id="PF00248"/>
    </source>
</evidence>
<dbReference type="Gene3D" id="3.20.20.100">
    <property type="entry name" value="NADP-dependent oxidoreductase domain"/>
    <property type="match status" value="1"/>
</dbReference>
<dbReference type="InterPro" id="IPR023210">
    <property type="entry name" value="NADP_OxRdtase_dom"/>
</dbReference>
<keyword evidence="1" id="KW-0560">Oxidoreductase</keyword>
<name>A0AA35RSP7_GEOBA</name>
<gene>
    <name evidence="6" type="ORF">GBAR_LOCUS9644</name>
</gene>
<dbReference type="FunFam" id="3.20.20.100:FF:000002">
    <property type="entry name" value="2,5-diketo-D-gluconic acid reductase A"/>
    <property type="match status" value="1"/>
</dbReference>
<evidence type="ECO:0000313" key="6">
    <source>
        <dbReference type="EMBL" id="CAI8015632.1"/>
    </source>
</evidence>
<evidence type="ECO:0000256" key="2">
    <source>
        <dbReference type="PIRSR" id="PIRSR000097-1"/>
    </source>
</evidence>
<feature type="domain" description="NADP-dependent oxidoreductase" evidence="5">
    <location>
        <begin position="38"/>
        <end position="278"/>
    </location>
</feature>
<dbReference type="PROSITE" id="PS00798">
    <property type="entry name" value="ALDOKETO_REDUCTASE_1"/>
    <property type="match status" value="1"/>
</dbReference>
<evidence type="ECO:0000256" key="4">
    <source>
        <dbReference type="PIRSR" id="PIRSR000097-3"/>
    </source>
</evidence>
<dbReference type="PIRSF" id="PIRSF000097">
    <property type="entry name" value="AKR"/>
    <property type="match status" value="1"/>
</dbReference>
<feature type="site" description="Lowers pKa of active site Tyr" evidence="4">
    <location>
        <position position="81"/>
    </location>
</feature>
<evidence type="ECO:0000313" key="7">
    <source>
        <dbReference type="Proteomes" id="UP001174909"/>
    </source>
</evidence>
<dbReference type="EMBL" id="CASHTH010001462">
    <property type="protein sequence ID" value="CAI8015632.1"/>
    <property type="molecule type" value="Genomic_DNA"/>
</dbReference>
<dbReference type="InterPro" id="IPR018170">
    <property type="entry name" value="Aldo/ket_reductase_CS"/>
</dbReference>
<dbReference type="AlphaFoldDB" id="A0AA35RSP7"/>
<dbReference type="InterPro" id="IPR020471">
    <property type="entry name" value="AKR"/>
</dbReference>
<keyword evidence="7" id="KW-1185">Reference proteome</keyword>
<evidence type="ECO:0000256" key="1">
    <source>
        <dbReference type="ARBA" id="ARBA00023002"/>
    </source>
</evidence>